<proteinExistence type="predicted"/>
<organism evidence="5 6">
    <name type="scientific">Plasmodium gonderi</name>
    <dbReference type="NCBI Taxonomy" id="77519"/>
    <lineage>
        <taxon>Eukaryota</taxon>
        <taxon>Sar</taxon>
        <taxon>Alveolata</taxon>
        <taxon>Apicomplexa</taxon>
        <taxon>Aconoidasida</taxon>
        <taxon>Haemosporida</taxon>
        <taxon>Plasmodiidae</taxon>
        <taxon>Plasmodium</taxon>
        <taxon>Plasmodium (Plasmodium)</taxon>
    </lineage>
</organism>
<dbReference type="Proteomes" id="UP000195521">
    <property type="component" value="Unassembled WGS sequence"/>
</dbReference>
<feature type="transmembrane region" description="Helical" evidence="3">
    <location>
        <begin position="487"/>
        <end position="511"/>
    </location>
</feature>
<evidence type="ECO:0008006" key="7">
    <source>
        <dbReference type="Google" id="ProtNLM"/>
    </source>
</evidence>
<accession>A0A1Y1JIN9</accession>
<feature type="compositionally biased region" description="Acidic residues" evidence="2">
    <location>
        <begin position="47"/>
        <end position="97"/>
    </location>
</feature>
<evidence type="ECO:0000256" key="3">
    <source>
        <dbReference type="SAM" id="Phobius"/>
    </source>
</evidence>
<evidence type="ECO:0000256" key="1">
    <source>
        <dbReference type="SAM" id="Coils"/>
    </source>
</evidence>
<keyword evidence="6" id="KW-1185">Reference proteome</keyword>
<keyword evidence="1" id="KW-0175">Coiled coil</keyword>
<dbReference type="OrthoDB" id="378761at2759"/>
<keyword evidence="3" id="KW-0472">Membrane</keyword>
<evidence type="ECO:0000313" key="5">
    <source>
        <dbReference type="EMBL" id="GAW81498.1"/>
    </source>
</evidence>
<gene>
    <name evidence="5" type="ORF">PGO_102560</name>
</gene>
<evidence type="ECO:0000313" key="6">
    <source>
        <dbReference type="Proteomes" id="UP000195521"/>
    </source>
</evidence>
<evidence type="ECO:0000256" key="2">
    <source>
        <dbReference type="SAM" id="MobiDB-lite"/>
    </source>
</evidence>
<name>A0A1Y1JIN9_PLAGO</name>
<keyword evidence="4" id="KW-0732">Signal</keyword>
<evidence type="ECO:0000256" key="4">
    <source>
        <dbReference type="SAM" id="SignalP"/>
    </source>
</evidence>
<protein>
    <recommendedName>
        <fullName evidence="7">Variable surface protein</fullName>
    </recommendedName>
</protein>
<keyword evidence="3" id="KW-0812">Transmembrane</keyword>
<dbReference type="AlphaFoldDB" id="A0A1Y1JIN9"/>
<dbReference type="OMA" id="IYKTFYI"/>
<feature type="coiled-coil region" evidence="1">
    <location>
        <begin position="153"/>
        <end position="205"/>
    </location>
</feature>
<sequence length="561" mass="66636">MKLCAFFFFLFVTCASDLFTYPAEGSEDITDVGVVESNRSFPGGEITNEETTSEETTSEETTNEETTSEETTSEETTNEETTSEETTNEETTSEETTNEDKQHEQLNNIHRLIREQEETLHRENKETEGGEVKLGGYAERKRKEESKSWNELVKKCEDEKKIILEEFQVAQKNLEKCTENNGKNLSECKEQLKEIQKHLNVCRENEDKCYGRIEDINMQCHENISKKGKEGEELREKILTLEKKIEEAELKLKNYAKSRRNSNKEDKDDKDGKVDKDNNDYLISYSMVKSYFIKIFKIYKTLYIIIFEKTFLSNMLIQICYLKDVIMKYIKLYAIITMERLQLYVKIVYESSSIAKLLDFYEHSLLKQYIMLLKNKTPNFISRAEKLYYKMMHTMRYDIFFKMFESLNNKYRNINLDNFVHKLHKNSKFLMNKINSINPELNGIIPPKLEDQLILLIFFTAVNTIHLYIFFYLLFLFFKLIKKISSCLFMCILISIVFIYRCTIFILTIPIRPFMKKKCNRSRKVYRRHNETVCTNPERTSYQHQEFKKMHKGQNVHHRKG</sequence>
<dbReference type="RefSeq" id="XP_028544087.1">
    <property type="nucleotide sequence ID" value="XM_028688286.1"/>
</dbReference>
<comment type="caution">
    <text evidence="5">The sequence shown here is derived from an EMBL/GenBank/DDBJ whole genome shotgun (WGS) entry which is preliminary data.</text>
</comment>
<reference evidence="6" key="1">
    <citation type="submission" date="2017-04" db="EMBL/GenBank/DDBJ databases">
        <title>Plasmodium gonderi genome.</title>
        <authorList>
            <person name="Arisue N."/>
            <person name="Honma H."/>
            <person name="Kawai S."/>
            <person name="Tougan T."/>
            <person name="Tanabe K."/>
            <person name="Horii T."/>
        </authorList>
    </citation>
    <scope>NUCLEOTIDE SEQUENCE [LARGE SCALE GENOMIC DNA]</scope>
    <source>
        <strain evidence="6">ATCC 30045</strain>
    </source>
</reference>
<feature type="chain" id="PRO_5012123884" description="Variable surface protein" evidence="4">
    <location>
        <begin position="26"/>
        <end position="561"/>
    </location>
</feature>
<feature type="signal peptide" evidence="4">
    <location>
        <begin position="1"/>
        <end position="25"/>
    </location>
</feature>
<feature type="region of interest" description="Disordered" evidence="2">
    <location>
        <begin position="34"/>
        <end position="105"/>
    </location>
</feature>
<keyword evidence="3" id="KW-1133">Transmembrane helix</keyword>
<dbReference type="GeneID" id="39748221"/>
<dbReference type="EMBL" id="BDQF01000011">
    <property type="protein sequence ID" value="GAW81498.1"/>
    <property type="molecule type" value="Genomic_DNA"/>
</dbReference>
<feature type="coiled-coil region" evidence="1">
    <location>
        <begin position="231"/>
        <end position="265"/>
    </location>
</feature>
<feature type="transmembrane region" description="Helical" evidence="3">
    <location>
        <begin position="453"/>
        <end position="475"/>
    </location>
</feature>